<evidence type="ECO:0000256" key="5">
    <source>
        <dbReference type="ARBA" id="ARBA00022989"/>
    </source>
</evidence>
<evidence type="ECO:0000313" key="10">
    <source>
        <dbReference type="EMBL" id="WET43022.1"/>
    </source>
</evidence>
<feature type="transmembrane region" description="Helical" evidence="7">
    <location>
        <begin position="573"/>
        <end position="595"/>
    </location>
</feature>
<reference evidence="10" key="1">
    <citation type="submission" date="2023-03" db="EMBL/GenBank/DDBJ databases">
        <title>Corynebacterium amycolatum SB-1.</title>
        <authorList>
            <person name="Jo H."/>
        </authorList>
    </citation>
    <scope>NUCLEOTIDE SEQUENCE</scope>
    <source>
        <strain evidence="10">SB-1</strain>
    </source>
</reference>
<evidence type="ECO:0000256" key="3">
    <source>
        <dbReference type="ARBA" id="ARBA00022475"/>
    </source>
</evidence>
<evidence type="ECO:0000256" key="7">
    <source>
        <dbReference type="SAM" id="Phobius"/>
    </source>
</evidence>
<dbReference type="PANTHER" id="PTHR33406:SF6">
    <property type="entry name" value="MEMBRANE PROTEIN YDGH-RELATED"/>
    <property type="match status" value="1"/>
</dbReference>
<keyword evidence="5 7" id="KW-1133">Transmembrane helix</keyword>
<dbReference type="Gene3D" id="1.20.1640.10">
    <property type="entry name" value="Multidrug efflux transporter AcrB transmembrane domain"/>
    <property type="match status" value="2"/>
</dbReference>
<dbReference type="InterPro" id="IPR050545">
    <property type="entry name" value="Mycobact_MmpL"/>
</dbReference>
<dbReference type="Proteomes" id="UP001220238">
    <property type="component" value="Chromosome"/>
</dbReference>
<name>A0AB38XSM3_CORAY</name>
<evidence type="ECO:0000313" key="11">
    <source>
        <dbReference type="Proteomes" id="UP001220238"/>
    </source>
</evidence>
<evidence type="ECO:0000256" key="4">
    <source>
        <dbReference type="ARBA" id="ARBA00022692"/>
    </source>
</evidence>
<feature type="transmembrane region" description="Helical" evidence="7">
    <location>
        <begin position="607"/>
        <end position="625"/>
    </location>
</feature>
<comment type="subcellular location">
    <subcellularLocation>
        <location evidence="1">Cell membrane</location>
        <topology evidence="1">Multi-pass membrane protein</topology>
    </subcellularLocation>
</comment>
<keyword evidence="3" id="KW-1003">Cell membrane</keyword>
<dbReference type="PANTHER" id="PTHR33406">
    <property type="entry name" value="MEMBRANE PROTEIN MJ1562-RELATED"/>
    <property type="match status" value="1"/>
</dbReference>
<evidence type="ECO:0000259" key="9">
    <source>
        <dbReference type="PROSITE" id="PS50156"/>
    </source>
</evidence>
<protein>
    <submittedName>
        <fullName evidence="10">MMPL family transporter</fullName>
    </submittedName>
</protein>
<dbReference type="InterPro" id="IPR004869">
    <property type="entry name" value="MMPL_dom"/>
</dbReference>
<dbReference type="GO" id="GO:0005886">
    <property type="term" value="C:plasma membrane"/>
    <property type="evidence" value="ECO:0007669"/>
    <property type="project" value="UniProtKB-SubCell"/>
</dbReference>
<feature type="transmembrane region" description="Helical" evidence="7">
    <location>
        <begin position="386"/>
        <end position="405"/>
    </location>
</feature>
<evidence type="ECO:0000256" key="8">
    <source>
        <dbReference type="SAM" id="SignalP"/>
    </source>
</evidence>
<feature type="transmembrane region" description="Helical" evidence="7">
    <location>
        <begin position="247"/>
        <end position="269"/>
    </location>
</feature>
<feature type="chain" id="PRO_5044322417" evidence="8">
    <location>
        <begin position="20"/>
        <end position="736"/>
    </location>
</feature>
<dbReference type="SUPFAM" id="SSF82866">
    <property type="entry name" value="Multidrug efflux transporter AcrB transmembrane domain"/>
    <property type="match status" value="2"/>
</dbReference>
<keyword evidence="8" id="KW-0732">Signal</keyword>
<dbReference type="EMBL" id="CP120206">
    <property type="protein sequence ID" value="WET43022.1"/>
    <property type="molecule type" value="Genomic_DNA"/>
</dbReference>
<dbReference type="AlphaFoldDB" id="A0AB38XSM3"/>
<dbReference type="PROSITE" id="PS50156">
    <property type="entry name" value="SSD"/>
    <property type="match status" value="2"/>
</dbReference>
<sequence length="736" mass="77790">MWLTIVVSLLVVGLLSAVAPSVEDVKTNSGDGPSETAQSMEAKKRLREAFPTEPNLLPAVVVLTSDSAKTTEKAAHDVLADLAERDGGFTRAPISPVCTSLGSQVLREGKCIPGSPEGTRSEDGKTVTIVVPTVGDATEKSYRDDIDALREDIAAIADNADKSGNVETHLTGPAGIVTDTVKVFSSGDRVLMLGTILLVLVILLLVYRSPVLAVLPLLAVGVAMQLVQSVGALLADTGAIEISSQTASIMTVLLFGVGTDYAVIINARYREALATQREKGQELDRNAAMVDAMGRTGEVLASSAGTIILAMMALLFTKSPALQGFGPYLAIGVASMAIVAAVFLPALFIAVGKAAFWPGGYDKALQRVDSKMWTKVANTVDKKPKAVLAAGLALLIVMSLGVLNYKESFNFLTGFRVDTDSAAGQELAARDIGAGEIAPTTLLIEGKNLDLPQLQQAAEEVAKKDSADIARISVTARDVTDDGETAHMTVVLNQDPYIIESMEALEPISNDVRDALKTAGASADTTVTATGETAELSDVRAELDRDIKMLVPVMIVIVAIVLAVLLKSLLAPLYLAATLLLSFVATMGVTVLIALNIQGDEGIGNRVTSYILVFLIALGVDYTIFVMSRLRQELKHHDMRAAMKIAVARTGGVVSSAGLILAATFAVLMTQPIRELYQFGLGLALGILLDTFVVRPFIVPAIVRLIGDNALWPTKPSKLLAESKEQPRAEIVSAEH</sequence>
<feature type="transmembrane region" description="Helical" evidence="7">
    <location>
        <begin position="299"/>
        <end position="316"/>
    </location>
</feature>
<evidence type="ECO:0000256" key="1">
    <source>
        <dbReference type="ARBA" id="ARBA00004651"/>
    </source>
</evidence>
<keyword evidence="6 7" id="KW-0472">Membrane</keyword>
<dbReference type="Pfam" id="PF03176">
    <property type="entry name" value="MMPL"/>
    <property type="match status" value="2"/>
</dbReference>
<feature type="signal peptide" evidence="8">
    <location>
        <begin position="1"/>
        <end position="19"/>
    </location>
</feature>
<feature type="transmembrane region" description="Helical" evidence="7">
    <location>
        <begin position="676"/>
        <end position="694"/>
    </location>
</feature>
<organism evidence="10 11">
    <name type="scientific">Corynebacterium amycolatum</name>
    <dbReference type="NCBI Taxonomy" id="43765"/>
    <lineage>
        <taxon>Bacteria</taxon>
        <taxon>Bacillati</taxon>
        <taxon>Actinomycetota</taxon>
        <taxon>Actinomycetes</taxon>
        <taxon>Mycobacteriales</taxon>
        <taxon>Corynebacteriaceae</taxon>
        <taxon>Corynebacterium</taxon>
    </lineage>
</organism>
<dbReference type="GeneID" id="92769269"/>
<keyword evidence="4 7" id="KW-0812">Transmembrane</keyword>
<proteinExistence type="inferred from homology"/>
<dbReference type="RefSeq" id="WP_224792295.1">
    <property type="nucleotide sequence ID" value="NZ_CP046975.1"/>
</dbReference>
<comment type="similarity">
    <text evidence="2">Belongs to the resistance-nodulation-cell division (RND) (TC 2.A.6) family. MmpL subfamily.</text>
</comment>
<feature type="domain" description="SSD" evidence="9">
    <location>
        <begin position="240"/>
        <end position="350"/>
    </location>
</feature>
<feature type="domain" description="SSD" evidence="9">
    <location>
        <begin position="578"/>
        <end position="704"/>
    </location>
</feature>
<feature type="transmembrane region" description="Helical" evidence="7">
    <location>
        <begin position="646"/>
        <end position="670"/>
    </location>
</feature>
<dbReference type="InterPro" id="IPR000731">
    <property type="entry name" value="SSD"/>
</dbReference>
<feature type="transmembrane region" description="Helical" evidence="7">
    <location>
        <begin position="190"/>
        <end position="207"/>
    </location>
</feature>
<gene>
    <name evidence="10" type="ORF">P2W56_06060</name>
</gene>
<accession>A0AB38XSM3</accession>
<feature type="transmembrane region" description="Helical" evidence="7">
    <location>
        <begin position="328"/>
        <end position="351"/>
    </location>
</feature>
<feature type="transmembrane region" description="Helical" evidence="7">
    <location>
        <begin position="214"/>
        <end position="235"/>
    </location>
</feature>
<feature type="transmembrane region" description="Helical" evidence="7">
    <location>
        <begin position="549"/>
        <end position="566"/>
    </location>
</feature>
<evidence type="ECO:0000256" key="2">
    <source>
        <dbReference type="ARBA" id="ARBA00010157"/>
    </source>
</evidence>
<evidence type="ECO:0000256" key="6">
    <source>
        <dbReference type="ARBA" id="ARBA00023136"/>
    </source>
</evidence>